<evidence type="ECO:0000256" key="2">
    <source>
        <dbReference type="SAM" id="Phobius"/>
    </source>
</evidence>
<feature type="compositionally biased region" description="Basic and acidic residues" evidence="1">
    <location>
        <begin position="244"/>
        <end position="256"/>
    </location>
</feature>
<organism evidence="3">
    <name type="scientific">uncultured Rubrobacteraceae bacterium</name>
    <dbReference type="NCBI Taxonomy" id="349277"/>
    <lineage>
        <taxon>Bacteria</taxon>
        <taxon>Bacillati</taxon>
        <taxon>Actinomycetota</taxon>
        <taxon>Rubrobacteria</taxon>
        <taxon>Rubrobacterales</taxon>
        <taxon>Rubrobacteraceae</taxon>
        <taxon>environmental samples</taxon>
    </lineage>
</organism>
<evidence type="ECO:0000313" key="3">
    <source>
        <dbReference type="EMBL" id="CAA9437149.1"/>
    </source>
</evidence>
<proteinExistence type="predicted"/>
<gene>
    <name evidence="3" type="ORF">AVDCRST_MAG82-2564</name>
</gene>
<feature type="transmembrane region" description="Helical" evidence="2">
    <location>
        <begin position="202"/>
        <end position="222"/>
    </location>
</feature>
<keyword evidence="2" id="KW-1133">Transmembrane helix</keyword>
<protein>
    <submittedName>
        <fullName evidence="3">Uncharacterized protein</fullName>
    </submittedName>
</protein>
<reference evidence="3" key="1">
    <citation type="submission" date="2020-02" db="EMBL/GenBank/DDBJ databases">
        <authorList>
            <person name="Meier V. D."/>
        </authorList>
    </citation>
    <scope>NUCLEOTIDE SEQUENCE</scope>
    <source>
        <strain evidence="3">AVDCRST_MAG82</strain>
    </source>
</reference>
<accession>A0A6J4Q819</accession>
<keyword evidence="2" id="KW-0472">Membrane</keyword>
<keyword evidence="2" id="KW-0812">Transmembrane</keyword>
<sequence length="280" mass="30956">MEGKDKRLRPAEVEMVLRRASELNSRRWTRASEDTPSVSPEVLVQVAAAAGIPEQDVRRAMWDMASEKTAEPHSFARRFYGPARLRAVRDVDRPAEGTGEDLEGLLRLEQGLKLRRKTELGSLWDPGDELGVVRRTLDFSGNRTLLKAGSVELRVEDLGEARCEANLTADLSNQRAEYLSLAGILGATLAVLFVLAGMQSPLFFLGVLPAFAAPVFGFKFAYGRACLEIRRALDDLLDAVEVARPKEDEPHDRGDRPPGLIQGLKPIPRFAPDKGKEKNT</sequence>
<dbReference type="EMBL" id="CADCVA010000324">
    <property type="protein sequence ID" value="CAA9437149.1"/>
    <property type="molecule type" value="Genomic_DNA"/>
</dbReference>
<name>A0A6J4Q819_9ACTN</name>
<dbReference type="AlphaFoldDB" id="A0A6J4Q819"/>
<feature type="region of interest" description="Disordered" evidence="1">
    <location>
        <begin position="244"/>
        <end position="280"/>
    </location>
</feature>
<evidence type="ECO:0000256" key="1">
    <source>
        <dbReference type="SAM" id="MobiDB-lite"/>
    </source>
</evidence>
<feature type="transmembrane region" description="Helical" evidence="2">
    <location>
        <begin position="178"/>
        <end position="196"/>
    </location>
</feature>
<feature type="compositionally biased region" description="Basic and acidic residues" evidence="1">
    <location>
        <begin position="271"/>
        <end position="280"/>
    </location>
</feature>